<gene>
    <name evidence="1" type="ORF">Sjap_017660</name>
</gene>
<organism evidence="1 2">
    <name type="scientific">Stephania japonica</name>
    <dbReference type="NCBI Taxonomy" id="461633"/>
    <lineage>
        <taxon>Eukaryota</taxon>
        <taxon>Viridiplantae</taxon>
        <taxon>Streptophyta</taxon>
        <taxon>Embryophyta</taxon>
        <taxon>Tracheophyta</taxon>
        <taxon>Spermatophyta</taxon>
        <taxon>Magnoliopsida</taxon>
        <taxon>Ranunculales</taxon>
        <taxon>Menispermaceae</taxon>
        <taxon>Menispermoideae</taxon>
        <taxon>Cissampelideae</taxon>
        <taxon>Stephania</taxon>
    </lineage>
</organism>
<sequence>MLALLEFDSPTAFCGRVRRSTPGSRKVNCAKVLPLPVPKHDLARAKAYVVPAKVHTMPHRARLGKCRAASCSSRYAPCHLALVTICSASLRAR</sequence>
<evidence type="ECO:0000313" key="1">
    <source>
        <dbReference type="EMBL" id="KAK9109600.1"/>
    </source>
</evidence>
<keyword evidence="2" id="KW-1185">Reference proteome</keyword>
<name>A0AAP0NKN5_9MAGN</name>
<comment type="caution">
    <text evidence="1">The sequence shown here is derived from an EMBL/GenBank/DDBJ whole genome shotgun (WGS) entry which is preliminary data.</text>
</comment>
<dbReference type="AlphaFoldDB" id="A0AAP0NKN5"/>
<reference evidence="1 2" key="1">
    <citation type="submission" date="2024-01" db="EMBL/GenBank/DDBJ databases">
        <title>Genome assemblies of Stephania.</title>
        <authorList>
            <person name="Yang L."/>
        </authorList>
    </citation>
    <scope>NUCLEOTIDE SEQUENCE [LARGE SCALE GENOMIC DNA]</scope>
    <source>
        <strain evidence="1">QJT</strain>
        <tissue evidence="1">Leaf</tissue>
    </source>
</reference>
<evidence type="ECO:0000313" key="2">
    <source>
        <dbReference type="Proteomes" id="UP001417504"/>
    </source>
</evidence>
<dbReference type="Proteomes" id="UP001417504">
    <property type="component" value="Unassembled WGS sequence"/>
</dbReference>
<proteinExistence type="predicted"/>
<protein>
    <submittedName>
        <fullName evidence="1">Uncharacterized protein</fullName>
    </submittedName>
</protein>
<dbReference type="EMBL" id="JBBNAE010000007">
    <property type="protein sequence ID" value="KAK9109600.1"/>
    <property type="molecule type" value="Genomic_DNA"/>
</dbReference>
<accession>A0AAP0NKN5</accession>